<name>A0A246RZS3_9GAMM</name>
<proteinExistence type="predicted"/>
<reference evidence="2 3" key="1">
    <citation type="submission" date="2014-08" db="EMBL/GenBank/DDBJ databases">
        <title>Draft genome sequence of a novel L-asparaginase producing marine bacterium, Halomonas campaniensis.</title>
        <authorList>
            <person name="Sundarakrishnan B."/>
            <person name="Moushumi Priya A."/>
            <person name="Raman G."/>
            <person name="Sakthivel N."/>
            <person name="Park S."/>
            <person name="Jayachandran S."/>
        </authorList>
    </citation>
    <scope>NUCLEOTIDE SEQUENCE [LARGE SCALE GENOMIC DNA]</scope>
    <source>
        <strain evidence="2 3">SK03</strain>
    </source>
</reference>
<evidence type="ECO:0000259" key="1">
    <source>
        <dbReference type="SMART" id="SM00507"/>
    </source>
</evidence>
<gene>
    <name evidence="2" type="ORF">JI62_11675</name>
</gene>
<comment type="caution">
    <text evidence="2">The sequence shown here is derived from an EMBL/GenBank/DDBJ whole genome shotgun (WGS) entry which is preliminary data.</text>
</comment>
<dbReference type="InterPro" id="IPR003615">
    <property type="entry name" value="HNH_nuc"/>
</dbReference>
<feature type="domain" description="HNH nuclease" evidence="1">
    <location>
        <begin position="52"/>
        <end position="108"/>
    </location>
</feature>
<dbReference type="Pfam" id="PF01844">
    <property type="entry name" value="HNH"/>
    <property type="match status" value="1"/>
</dbReference>
<organism evidence="2 3">
    <name type="scientific">Halomonas campaniensis</name>
    <dbReference type="NCBI Taxonomy" id="213554"/>
    <lineage>
        <taxon>Bacteria</taxon>
        <taxon>Pseudomonadati</taxon>
        <taxon>Pseudomonadota</taxon>
        <taxon>Gammaproteobacteria</taxon>
        <taxon>Oceanospirillales</taxon>
        <taxon>Halomonadaceae</taxon>
        <taxon>Halomonas</taxon>
    </lineage>
</organism>
<evidence type="ECO:0000313" key="2">
    <source>
        <dbReference type="EMBL" id="OWV29467.1"/>
    </source>
</evidence>
<sequence length="118" mass="13669">MPTSPPRPCRAPMCAGKTTHKHGYCDKHADQAVAWKKPDHKRSGRGGRPWRRLRDAVMRRDRYLCQCDDCIKESRITPAHEVDHIIPLSRGGKDLMSNLRAISRDCHKRKTNREKWGD</sequence>
<protein>
    <recommendedName>
        <fullName evidence="1">HNH nuclease domain-containing protein</fullName>
    </recommendedName>
</protein>
<accession>A0A246RZS3</accession>
<dbReference type="GO" id="GO:0003676">
    <property type="term" value="F:nucleic acid binding"/>
    <property type="evidence" value="ECO:0007669"/>
    <property type="project" value="InterPro"/>
</dbReference>
<dbReference type="GO" id="GO:0004519">
    <property type="term" value="F:endonuclease activity"/>
    <property type="evidence" value="ECO:0007669"/>
    <property type="project" value="InterPro"/>
</dbReference>
<dbReference type="SMART" id="SM00507">
    <property type="entry name" value="HNHc"/>
    <property type="match status" value="1"/>
</dbReference>
<dbReference type="AlphaFoldDB" id="A0A246RZS3"/>
<dbReference type="RefSeq" id="WP_088700355.1">
    <property type="nucleotide sequence ID" value="NZ_JPUA01000032.1"/>
</dbReference>
<dbReference type="InterPro" id="IPR002711">
    <property type="entry name" value="HNH"/>
</dbReference>
<dbReference type="Gene3D" id="1.10.30.50">
    <property type="match status" value="1"/>
</dbReference>
<dbReference type="EMBL" id="JPUA01000032">
    <property type="protein sequence ID" value="OWV29467.1"/>
    <property type="molecule type" value="Genomic_DNA"/>
</dbReference>
<dbReference type="OrthoDB" id="5292295at2"/>
<dbReference type="Proteomes" id="UP000197334">
    <property type="component" value="Unassembled WGS sequence"/>
</dbReference>
<dbReference type="GO" id="GO:0008270">
    <property type="term" value="F:zinc ion binding"/>
    <property type="evidence" value="ECO:0007669"/>
    <property type="project" value="InterPro"/>
</dbReference>
<evidence type="ECO:0000313" key="3">
    <source>
        <dbReference type="Proteomes" id="UP000197334"/>
    </source>
</evidence>
<dbReference type="CDD" id="cd00085">
    <property type="entry name" value="HNHc"/>
    <property type="match status" value="1"/>
</dbReference>
<keyword evidence="3" id="KW-1185">Reference proteome</keyword>